<dbReference type="EMBL" id="MIPT01000001">
    <property type="protein sequence ID" value="OHT21601.1"/>
    <property type="molecule type" value="Genomic_DNA"/>
</dbReference>
<dbReference type="Proteomes" id="UP000179467">
    <property type="component" value="Unassembled WGS sequence"/>
</dbReference>
<accession>A0A1S1HJG3</accession>
<dbReference type="AlphaFoldDB" id="A0A1S1HJG3"/>
<dbReference type="InterPro" id="IPR036890">
    <property type="entry name" value="HATPase_C_sf"/>
</dbReference>
<dbReference type="OrthoDB" id="7596930at2"/>
<gene>
    <name evidence="1" type="ORF">BHE75_03612</name>
</gene>
<dbReference type="SUPFAM" id="SSF55874">
    <property type="entry name" value="ATPase domain of HSP90 chaperone/DNA topoisomerase II/histidine kinase"/>
    <property type="match status" value="1"/>
</dbReference>
<evidence type="ECO:0000313" key="2">
    <source>
        <dbReference type="Proteomes" id="UP000179467"/>
    </source>
</evidence>
<dbReference type="RefSeq" id="WP_139181761.1">
    <property type="nucleotide sequence ID" value="NZ_MIPT01000001.1"/>
</dbReference>
<evidence type="ECO:0000313" key="1">
    <source>
        <dbReference type="EMBL" id="OHT21601.1"/>
    </source>
</evidence>
<name>A0A1S1HJG3_9SPHN</name>
<comment type="caution">
    <text evidence="1">The sequence shown here is derived from an EMBL/GenBank/DDBJ whole genome shotgun (WGS) entry which is preliminary data.</text>
</comment>
<organism evidence="1 2">
    <name type="scientific">Edaphosphingomonas haloaromaticamans</name>
    <dbReference type="NCBI Taxonomy" id="653954"/>
    <lineage>
        <taxon>Bacteria</taxon>
        <taxon>Pseudomonadati</taxon>
        <taxon>Pseudomonadota</taxon>
        <taxon>Alphaproteobacteria</taxon>
        <taxon>Sphingomonadales</taxon>
        <taxon>Rhizorhabdaceae</taxon>
        <taxon>Edaphosphingomonas</taxon>
    </lineage>
</organism>
<reference evidence="1 2" key="1">
    <citation type="submission" date="2016-09" db="EMBL/GenBank/DDBJ databases">
        <title>Metabolic pathway, cell adaptation mechanisms and a novel monoxygenase revealed through proteogenomic-transcription analysis of a Sphingomonas haloaromaticamans strain degrading the fungicide ortho-phenylphenol.</title>
        <authorList>
            <person name="Perruchon C."/>
            <person name="Papadopoulou E.S."/>
            <person name="Rousidou C."/>
            <person name="Vasileiadis S."/>
            <person name="Tanou G."/>
            <person name="Amoutzias G."/>
            <person name="Molassiotis A."/>
            <person name="Karpouzas D.G."/>
        </authorList>
    </citation>
    <scope>NUCLEOTIDE SEQUENCE [LARGE SCALE GENOMIC DNA]</scope>
    <source>
        <strain evidence="1 2">P3</strain>
    </source>
</reference>
<proteinExistence type="predicted"/>
<sequence>MPFSTMIRIANRQSRMGPADRRSASLPEILDELLGIAQHADAYEIDVETFDYEGRPTLSVYDNGSGIDSPRGLLALDAVGWRETVSESGNANSLALSSLAGRHTIIRSGPDETEPGWSVTIPPDAWHGEAPITIEPDTGLRGTNIMVEIPVEWRVGLEEAVAAATRDLPVRVYFHARWKNRP</sequence>
<protein>
    <submittedName>
        <fullName evidence="1">Uncharacterized protein</fullName>
    </submittedName>
</protein>
<keyword evidence="2" id="KW-1185">Reference proteome</keyword>